<protein>
    <recommendedName>
        <fullName evidence="4">C2H2-type domain-containing protein</fullName>
    </recommendedName>
</protein>
<dbReference type="EMBL" id="JAQQWK010000002">
    <property type="protein sequence ID" value="KAK8051634.1"/>
    <property type="molecule type" value="Genomic_DNA"/>
</dbReference>
<keyword evidence="3" id="KW-1185">Reference proteome</keyword>
<feature type="compositionally biased region" description="Basic and acidic residues" evidence="1">
    <location>
        <begin position="205"/>
        <end position="218"/>
    </location>
</feature>
<feature type="region of interest" description="Disordered" evidence="1">
    <location>
        <begin position="453"/>
        <end position="481"/>
    </location>
</feature>
<dbReference type="PANTHER" id="PTHR38166">
    <property type="entry name" value="C2H2-TYPE DOMAIN-CONTAINING PROTEIN-RELATED"/>
    <property type="match status" value="1"/>
</dbReference>
<evidence type="ECO:0000313" key="3">
    <source>
        <dbReference type="Proteomes" id="UP001444661"/>
    </source>
</evidence>
<proteinExistence type="predicted"/>
<comment type="caution">
    <text evidence="2">The sequence shown here is derived from an EMBL/GenBank/DDBJ whole genome shotgun (WGS) entry which is preliminary data.</text>
</comment>
<sequence>MPSPIKPQDASALTQWFHQPRMDLEGTTGFFPSCDFAVPSIEPEGSIDLSKLSDTSSGPGYVDEESLADTRCKLKSYTASIPGQSRAKSPEVSLSDYLETVRPTRIDERTPYRELPETVLGSQQSALFDSGLELYNVTPSSSHRSSLDPDMLSIASSLDCSVTSDPSTSGDRLKRIISAVDQRLFRGVSLPTNASSSRLSIIPEHPTDAPATRKEIRKSPNTLGADRRACGPLRKRKRYTKDHRDETQDEQRASHNFRTPTPGLRDVSRKHMACPFWKRDARRHRDCFKLKLDGIARVKQHLSRSHYSESHCERCKLVFASNSARENHLRFEQCQWRGSDALEGISHKQRNDLSKKSKPGQSESDRWFAIWVILFPGEPAPSSAYIDPDLSEDLSEFRLYSENNGTRILMEELERGELTDDLRLSEGNRHLLRAALSRGQDMVFEAWLATREPPSCNSASFDRSTTSAPRESPDLDEQGLNNGVSLIDRNEFDATSEHLRTCRTFDLSASEQIGQTGAYSAVLHGTQHSTEQLPDVINMEDLIDFDGADFHLT</sequence>
<feature type="compositionally biased region" description="Basic and acidic residues" evidence="1">
    <location>
        <begin position="242"/>
        <end position="253"/>
    </location>
</feature>
<name>A0ABR1U112_9PEZI</name>
<dbReference type="PANTHER" id="PTHR38166:SF1">
    <property type="entry name" value="C2H2-TYPE DOMAIN-CONTAINING PROTEIN"/>
    <property type="match status" value="1"/>
</dbReference>
<gene>
    <name evidence="2" type="ORF">PG993_003019</name>
</gene>
<feature type="region of interest" description="Disordered" evidence="1">
    <location>
        <begin position="45"/>
        <end position="64"/>
    </location>
</feature>
<feature type="compositionally biased region" description="Polar residues" evidence="1">
    <location>
        <begin position="455"/>
        <end position="469"/>
    </location>
</feature>
<reference evidence="2 3" key="1">
    <citation type="submission" date="2023-01" db="EMBL/GenBank/DDBJ databases">
        <title>Analysis of 21 Apiospora genomes using comparative genomics revels a genus with tremendous synthesis potential of carbohydrate active enzymes and secondary metabolites.</title>
        <authorList>
            <person name="Sorensen T."/>
        </authorList>
    </citation>
    <scope>NUCLEOTIDE SEQUENCE [LARGE SCALE GENOMIC DNA]</scope>
    <source>
        <strain evidence="2 3">CBS 33761</strain>
    </source>
</reference>
<organism evidence="2 3">
    <name type="scientific">Apiospora rasikravindrae</name>
    <dbReference type="NCBI Taxonomy" id="990691"/>
    <lineage>
        <taxon>Eukaryota</taxon>
        <taxon>Fungi</taxon>
        <taxon>Dikarya</taxon>
        <taxon>Ascomycota</taxon>
        <taxon>Pezizomycotina</taxon>
        <taxon>Sordariomycetes</taxon>
        <taxon>Xylariomycetidae</taxon>
        <taxon>Amphisphaeriales</taxon>
        <taxon>Apiosporaceae</taxon>
        <taxon>Apiospora</taxon>
    </lineage>
</organism>
<evidence type="ECO:0000256" key="1">
    <source>
        <dbReference type="SAM" id="MobiDB-lite"/>
    </source>
</evidence>
<dbReference type="Proteomes" id="UP001444661">
    <property type="component" value="Unassembled WGS sequence"/>
</dbReference>
<evidence type="ECO:0000313" key="2">
    <source>
        <dbReference type="EMBL" id="KAK8051634.1"/>
    </source>
</evidence>
<evidence type="ECO:0008006" key="4">
    <source>
        <dbReference type="Google" id="ProtNLM"/>
    </source>
</evidence>
<feature type="region of interest" description="Disordered" evidence="1">
    <location>
        <begin position="198"/>
        <end position="265"/>
    </location>
</feature>
<accession>A0ABR1U112</accession>